<name>A0AAI9SZD1_9ASCO</name>
<comment type="caution">
    <text evidence="2">The sequence shown here is derived from an EMBL/GenBank/DDBJ whole genome shotgun (WGS) entry which is preliminary data.</text>
</comment>
<evidence type="ECO:0000313" key="2">
    <source>
        <dbReference type="EMBL" id="KAI3405567.2"/>
    </source>
</evidence>
<organism evidence="2 3">
    <name type="scientific">Candida oxycetoniae</name>
    <dbReference type="NCBI Taxonomy" id="497107"/>
    <lineage>
        <taxon>Eukaryota</taxon>
        <taxon>Fungi</taxon>
        <taxon>Dikarya</taxon>
        <taxon>Ascomycota</taxon>
        <taxon>Saccharomycotina</taxon>
        <taxon>Pichiomycetes</taxon>
        <taxon>Debaryomycetaceae</taxon>
        <taxon>Candida/Lodderomyces clade</taxon>
        <taxon>Candida</taxon>
    </lineage>
</organism>
<dbReference type="GeneID" id="73379202"/>
<dbReference type="AlphaFoldDB" id="A0AAI9SZD1"/>
<evidence type="ECO:0000256" key="1">
    <source>
        <dbReference type="SAM" id="MobiDB-lite"/>
    </source>
</evidence>
<dbReference type="EMBL" id="JAHUZD010000028">
    <property type="protein sequence ID" value="KAI3405567.2"/>
    <property type="molecule type" value="Genomic_DNA"/>
</dbReference>
<feature type="compositionally biased region" description="Basic and acidic residues" evidence="1">
    <location>
        <begin position="108"/>
        <end position="136"/>
    </location>
</feature>
<dbReference type="Proteomes" id="UP001202479">
    <property type="component" value="Unassembled WGS sequence"/>
</dbReference>
<feature type="region of interest" description="Disordered" evidence="1">
    <location>
        <begin position="104"/>
        <end position="136"/>
    </location>
</feature>
<sequence>MVMYPSLSSQQFREALKDISQFELEFKKKQQLTFIFKLIDTNNELHQELLKSESGHNSSGTVELSPEDAKLYKETIDENKVALLEQIERVQSINDELVQRGFLSPSQKGKEEKKLMEDIKEKEKGVEVDKDQGVVL</sequence>
<keyword evidence="3" id="KW-1185">Reference proteome</keyword>
<dbReference type="RefSeq" id="XP_049181312.1">
    <property type="nucleotide sequence ID" value="XM_049322723.1"/>
</dbReference>
<reference evidence="2" key="1">
    <citation type="journal article" date="2022" name="DNA Res.">
        <title>Genome analysis of five recently described species of the CUG-Ser clade uncovers Candida theae as a new hybrid lineage with pathogenic potential in the Candida parapsilosis species complex.</title>
        <authorList>
            <person name="Mixao V."/>
            <person name="Del Olmo V."/>
            <person name="Hegedusova E."/>
            <person name="Saus E."/>
            <person name="Pryszcz L."/>
            <person name="Cillingova A."/>
            <person name="Nosek J."/>
            <person name="Gabaldon T."/>
        </authorList>
    </citation>
    <scope>NUCLEOTIDE SEQUENCE</scope>
    <source>
        <strain evidence="2">CBS 10844</strain>
    </source>
</reference>
<proteinExistence type="predicted"/>
<evidence type="ECO:0000313" key="3">
    <source>
        <dbReference type="Proteomes" id="UP001202479"/>
    </source>
</evidence>
<protein>
    <submittedName>
        <fullName evidence="2">Uncharacterized protein</fullName>
    </submittedName>
</protein>
<gene>
    <name evidence="2" type="ORF">KGF56_001585</name>
</gene>
<accession>A0AAI9SZD1</accession>